<proteinExistence type="predicted"/>
<dbReference type="RefSeq" id="WP_106057916.1">
    <property type="nucleotide sequence ID" value="NZ_CP027228.1"/>
</dbReference>
<dbReference type="Proteomes" id="UP000237883">
    <property type="component" value="Chromosome"/>
</dbReference>
<feature type="transmembrane region" description="Helical" evidence="1">
    <location>
        <begin position="45"/>
        <end position="63"/>
    </location>
</feature>
<accession>A0A2S0L6I0</accession>
<evidence type="ECO:0008006" key="4">
    <source>
        <dbReference type="Google" id="ProtNLM"/>
    </source>
</evidence>
<evidence type="ECO:0000256" key="1">
    <source>
        <dbReference type="SAM" id="Phobius"/>
    </source>
</evidence>
<dbReference type="KEGG" id="mdv:C5Q96_08340"/>
<protein>
    <recommendedName>
        <fullName evidence="4">DUF3267 domain-containing protein</fullName>
    </recommendedName>
</protein>
<organism evidence="2 3">
    <name type="scientific">Mogibacterium diversum</name>
    <dbReference type="NCBI Taxonomy" id="114527"/>
    <lineage>
        <taxon>Bacteria</taxon>
        <taxon>Bacillati</taxon>
        <taxon>Bacillota</taxon>
        <taxon>Clostridia</taxon>
        <taxon>Peptostreptococcales</taxon>
        <taxon>Anaerovoracaceae</taxon>
        <taxon>Mogibacterium</taxon>
    </lineage>
</organism>
<keyword evidence="1" id="KW-0472">Membrane</keyword>
<dbReference type="AlphaFoldDB" id="A0A2S0L6I0"/>
<dbReference type="OrthoDB" id="9789112at2"/>
<feature type="transmembrane region" description="Helical" evidence="1">
    <location>
        <begin position="137"/>
        <end position="155"/>
    </location>
</feature>
<reference evidence="3" key="1">
    <citation type="submission" date="2018-02" db="EMBL/GenBank/DDBJ databases">
        <authorList>
            <person name="Holder M.E."/>
            <person name="Ajami N.J."/>
            <person name="Petrosino J.F."/>
        </authorList>
    </citation>
    <scope>NUCLEOTIDE SEQUENCE [LARGE SCALE GENOMIC DNA]</scope>
    <source>
        <strain evidence="3">CCUG 47132</strain>
    </source>
</reference>
<dbReference type="EMBL" id="CP027228">
    <property type="protein sequence ID" value="AVM48862.1"/>
    <property type="molecule type" value="Genomic_DNA"/>
</dbReference>
<evidence type="ECO:0000313" key="2">
    <source>
        <dbReference type="EMBL" id="AVM48862.1"/>
    </source>
</evidence>
<feature type="transmembrane region" description="Helical" evidence="1">
    <location>
        <begin position="75"/>
        <end position="97"/>
    </location>
</feature>
<keyword evidence="1" id="KW-1133">Transmembrane helix</keyword>
<sequence length="210" mass="23150">MASNERVLTEAEQRRLERYKIKSEELEREGYTKTDLTISVVKANIGALYGLIMTVPFIAIYVLRYDGADFGKSRISASSGLTVLALLLLLTVVHELIHGVTWSRFTKKGFKDIEFGVIWKYLTPYCTCSQPLTKWEYITGALMPGLLLGIVPCIIGCMAADILFLAAGVLMTIAAGGDILIAKMILGNKASKKALYLDHPTEIGLVVFQK</sequence>
<keyword evidence="3" id="KW-1185">Reference proteome</keyword>
<gene>
    <name evidence="2" type="ORF">C5Q96_08340</name>
</gene>
<dbReference type="InterPro" id="IPR021683">
    <property type="entry name" value="DUF3267"/>
</dbReference>
<keyword evidence="1" id="KW-0812">Transmembrane</keyword>
<feature type="transmembrane region" description="Helical" evidence="1">
    <location>
        <begin position="162"/>
        <end position="186"/>
    </location>
</feature>
<name>A0A2S0L6I0_9FIRM</name>
<evidence type="ECO:0000313" key="3">
    <source>
        <dbReference type="Proteomes" id="UP000237883"/>
    </source>
</evidence>
<dbReference type="GeneID" id="78392269"/>
<dbReference type="Pfam" id="PF11667">
    <property type="entry name" value="DUF3267"/>
    <property type="match status" value="1"/>
</dbReference>